<dbReference type="EMBL" id="JACHGJ010000002">
    <property type="protein sequence ID" value="MBB6480088.1"/>
    <property type="molecule type" value="Genomic_DNA"/>
</dbReference>
<protein>
    <submittedName>
        <fullName evidence="3">Aryl-alcohol dehydrogenase-like predicted oxidoreductase</fullName>
    </submittedName>
</protein>
<name>A0A841RBN5_9SPIO</name>
<dbReference type="InterPro" id="IPR036812">
    <property type="entry name" value="NAD(P)_OxRdtase_dom_sf"/>
</dbReference>
<gene>
    <name evidence="3" type="ORF">HNR50_001746</name>
</gene>
<dbReference type="InterPro" id="IPR020471">
    <property type="entry name" value="AKR"/>
</dbReference>
<organism evidence="3 4">
    <name type="scientific">Spirochaeta isovalerica</name>
    <dbReference type="NCBI Taxonomy" id="150"/>
    <lineage>
        <taxon>Bacteria</taxon>
        <taxon>Pseudomonadati</taxon>
        <taxon>Spirochaetota</taxon>
        <taxon>Spirochaetia</taxon>
        <taxon>Spirochaetales</taxon>
        <taxon>Spirochaetaceae</taxon>
        <taxon>Spirochaeta</taxon>
    </lineage>
</organism>
<keyword evidence="1" id="KW-0560">Oxidoreductase</keyword>
<proteinExistence type="predicted"/>
<comment type="caution">
    <text evidence="3">The sequence shown here is derived from an EMBL/GenBank/DDBJ whole genome shotgun (WGS) entry which is preliminary data.</text>
</comment>
<dbReference type="CDD" id="cd19085">
    <property type="entry name" value="AKR_AKR11B3"/>
    <property type="match status" value="1"/>
</dbReference>
<dbReference type="PROSITE" id="PS00062">
    <property type="entry name" value="ALDOKETO_REDUCTASE_2"/>
    <property type="match status" value="1"/>
</dbReference>
<evidence type="ECO:0000259" key="2">
    <source>
        <dbReference type="Pfam" id="PF00248"/>
    </source>
</evidence>
<dbReference type="AlphaFoldDB" id="A0A841RBN5"/>
<keyword evidence="4" id="KW-1185">Reference proteome</keyword>
<dbReference type="Gene3D" id="3.20.20.100">
    <property type="entry name" value="NADP-dependent oxidoreductase domain"/>
    <property type="match status" value="1"/>
</dbReference>
<reference evidence="3 4" key="1">
    <citation type="submission" date="2020-08" db="EMBL/GenBank/DDBJ databases">
        <title>Genomic Encyclopedia of Type Strains, Phase IV (KMG-IV): sequencing the most valuable type-strain genomes for metagenomic binning, comparative biology and taxonomic classification.</title>
        <authorList>
            <person name="Goeker M."/>
        </authorList>
    </citation>
    <scope>NUCLEOTIDE SEQUENCE [LARGE SCALE GENOMIC DNA]</scope>
    <source>
        <strain evidence="3 4">DSM 2461</strain>
    </source>
</reference>
<dbReference type="InterPro" id="IPR023210">
    <property type="entry name" value="NADP_OxRdtase_dom"/>
</dbReference>
<dbReference type="PANTHER" id="PTHR43364">
    <property type="entry name" value="NADH-SPECIFIC METHYLGLYOXAL REDUCTASE-RELATED"/>
    <property type="match status" value="1"/>
</dbReference>
<evidence type="ECO:0000313" key="4">
    <source>
        <dbReference type="Proteomes" id="UP000587760"/>
    </source>
</evidence>
<dbReference type="GO" id="GO:0005829">
    <property type="term" value="C:cytosol"/>
    <property type="evidence" value="ECO:0007669"/>
    <property type="project" value="TreeGrafter"/>
</dbReference>
<feature type="domain" description="NADP-dependent oxidoreductase" evidence="2">
    <location>
        <begin position="5"/>
        <end position="286"/>
    </location>
</feature>
<dbReference type="Pfam" id="PF00248">
    <property type="entry name" value="Aldo_ket_red"/>
    <property type="match status" value="1"/>
</dbReference>
<accession>A0A841RBN5</accession>
<sequence length="313" mass="35069">MIFSRLSLGTWTFAGDAIWSDSPEKAAIDVLRFGAERGVRLFDTAPNYGNGRSESILGKALGNRDDVYIASKCKIEGLNREELTQIIEDSLRNLRREAIDLMQIHWPSSRSEETSAALDLFEDLKREGKIREIGVCNFGVEDMDENRKSPLAGNQLPYSLLWRVIEENIGPHARERGIPVLAYSPLQQGLLSGLYADPGEFPEGRKRTRHFKTPIMLEETGNALKSFLAISQESGIEPVTLAISYVLSKDFIDSVLAGARTADQLNKLLAAVEYHLPDDVQKTLDKSTQELFKACGGNPDMYGERVRYTSQWR</sequence>
<dbReference type="Proteomes" id="UP000587760">
    <property type="component" value="Unassembled WGS sequence"/>
</dbReference>
<dbReference type="RefSeq" id="WP_184745910.1">
    <property type="nucleotide sequence ID" value="NZ_JACHGJ010000002.1"/>
</dbReference>
<dbReference type="SUPFAM" id="SSF51430">
    <property type="entry name" value="NAD(P)-linked oxidoreductase"/>
    <property type="match status" value="1"/>
</dbReference>
<dbReference type="InterPro" id="IPR050523">
    <property type="entry name" value="AKR_Detox_Biosynth"/>
</dbReference>
<evidence type="ECO:0000313" key="3">
    <source>
        <dbReference type="EMBL" id="MBB6480088.1"/>
    </source>
</evidence>
<dbReference type="PANTHER" id="PTHR43364:SF4">
    <property type="entry name" value="NAD(P)-LINKED OXIDOREDUCTASE SUPERFAMILY PROTEIN"/>
    <property type="match status" value="1"/>
</dbReference>
<evidence type="ECO:0000256" key="1">
    <source>
        <dbReference type="ARBA" id="ARBA00023002"/>
    </source>
</evidence>
<dbReference type="GO" id="GO:0016491">
    <property type="term" value="F:oxidoreductase activity"/>
    <property type="evidence" value="ECO:0007669"/>
    <property type="project" value="UniProtKB-KW"/>
</dbReference>
<dbReference type="InterPro" id="IPR018170">
    <property type="entry name" value="Aldo/ket_reductase_CS"/>
</dbReference>
<dbReference type="PRINTS" id="PR00069">
    <property type="entry name" value="ALDKETRDTASE"/>
</dbReference>